<gene>
    <name evidence="6" type="ORF">DCHRY22_LOCUS15427</name>
</gene>
<comment type="caution">
    <text evidence="6">The sequence shown here is derived from an EMBL/GenBank/DDBJ whole genome shotgun (WGS) entry which is preliminary data.</text>
</comment>
<dbReference type="GO" id="GO:0005975">
    <property type="term" value="P:carbohydrate metabolic process"/>
    <property type="evidence" value="ECO:0007669"/>
    <property type="project" value="InterPro"/>
</dbReference>
<keyword evidence="7" id="KW-1185">Reference proteome</keyword>
<evidence type="ECO:0000313" key="7">
    <source>
        <dbReference type="Proteomes" id="UP000789524"/>
    </source>
</evidence>
<dbReference type="PANTHER" id="PTHR21040:SF8">
    <property type="entry name" value="BCDNA.GH04120"/>
    <property type="match status" value="1"/>
</dbReference>
<dbReference type="InterPro" id="IPR015883">
    <property type="entry name" value="Glyco_hydro_20_cat"/>
</dbReference>
<dbReference type="Pfam" id="PF00728">
    <property type="entry name" value="Glyco_hydro_20"/>
    <property type="match status" value="1"/>
</dbReference>
<evidence type="ECO:0000256" key="1">
    <source>
        <dbReference type="ARBA" id="ARBA00001231"/>
    </source>
</evidence>
<comment type="catalytic activity">
    <reaction evidence="1">
        <text>Hydrolysis of terminal non-reducing N-acetyl-D-hexosamine residues in N-acetyl-beta-D-hexosaminides.</text>
        <dbReference type="EC" id="3.2.1.52"/>
    </reaction>
</comment>
<dbReference type="CDD" id="cd06565">
    <property type="entry name" value="GH20_GcnA-like"/>
    <property type="match status" value="1"/>
</dbReference>
<reference evidence="6" key="1">
    <citation type="submission" date="2021-09" db="EMBL/GenBank/DDBJ databases">
        <authorList>
            <person name="Martin H S."/>
        </authorList>
    </citation>
    <scope>NUCLEOTIDE SEQUENCE</scope>
</reference>
<dbReference type="SUPFAM" id="SSF51445">
    <property type="entry name" value="(Trans)glycosidases"/>
    <property type="match status" value="1"/>
</dbReference>
<dbReference type="GO" id="GO:0004563">
    <property type="term" value="F:beta-N-acetylhexosaminidase activity"/>
    <property type="evidence" value="ECO:0007669"/>
    <property type="project" value="UniProtKB-EC"/>
</dbReference>
<evidence type="ECO:0000256" key="2">
    <source>
        <dbReference type="ARBA" id="ARBA00006285"/>
    </source>
</evidence>
<dbReference type="EMBL" id="CAKASE010000082">
    <property type="protein sequence ID" value="CAG9584925.1"/>
    <property type="molecule type" value="Genomic_DNA"/>
</dbReference>
<sequence length="466" mass="53327">MQNRIVHFDLKGAPPKLCYLEKIFRIIKKWGATGVLLEWEDTFPYTGELVDIGSVLGCGGDGMYSMDEVRQILQLARNCGLEVIQLIQTIGHMEFVLKHPLFQDLRELSFSPAVLCPSQNRSQLLVREMLRQVLDVQPDARYIHIGADEVWHRGECERCKYKAATNEYKLHSIYLEHIRDLALFIKQLRPDLIVLMWDDMLRSMSVDVLKDYSLGELVQPVVWNYSPLHLFRVEEHLWTCYRQVFPNVWAASAYKGASGSCEIWPAVSRYASNQQAWLKAVKENSSAVNFVGVVLTGWSRFDHYATLCELLPPSLPSLSVCLKMWVNMDECYVSDNPESLPLEEWPGVELAVCIRNFASLREHAHNVMYRELVPTWLNPWQLQHAYTSPIQLRGIVATMTQIISDIKAIHNELLNQFPLFTGERSSKEWLGSLVTPLLKKVTEIHDVAAIRTDMQAGVTPGMTSTH</sequence>
<dbReference type="AlphaFoldDB" id="A0A8J2R7S1"/>
<dbReference type="PANTHER" id="PTHR21040">
    <property type="entry name" value="BCDNA.GH04120"/>
    <property type="match status" value="1"/>
</dbReference>
<dbReference type="Gene3D" id="3.20.20.80">
    <property type="entry name" value="Glycosidases"/>
    <property type="match status" value="1"/>
</dbReference>
<evidence type="ECO:0000256" key="3">
    <source>
        <dbReference type="ARBA" id="ARBA00012663"/>
    </source>
</evidence>
<evidence type="ECO:0000256" key="4">
    <source>
        <dbReference type="ARBA" id="ARBA00022801"/>
    </source>
</evidence>
<comment type="similarity">
    <text evidence="2">Belongs to the glycosyl hydrolase 20 family.</text>
</comment>
<accession>A0A8J2R7S1</accession>
<evidence type="ECO:0000313" key="6">
    <source>
        <dbReference type="EMBL" id="CAG9584925.1"/>
    </source>
</evidence>
<dbReference type="Proteomes" id="UP000789524">
    <property type="component" value="Unassembled WGS sequence"/>
</dbReference>
<dbReference type="OrthoDB" id="10023921at2759"/>
<keyword evidence="4" id="KW-0378">Hydrolase</keyword>
<dbReference type="InterPro" id="IPR017853">
    <property type="entry name" value="GH"/>
</dbReference>
<dbReference type="InterPro" id="IPR038901">
    <property type="entry name" value="HEXDC-like"/>
</dbReference>
<evidence type="ECO:0000259" key="5">
    <source>
        <dbReference type="Pfam" id="PF00728"/>
    </source>
</evidence>
<feature type="domain" description="Glycoside hydrolase family 20 catalytic" evidence="5">
    <location>
        <begin position="61"/>
        <end position="205"/>
    </location>
</feature>
<organism evidence="6 7">
    <name type="scientific">Danaus chrysippus</name>
    <name type="common">African queen</name>
    <dbReference type="NCBI Taxonomy" id="151541"/>
    <lineage>
        <taxon>Eukaryota</taxon>
        <taxon>Metazoa</taxon>
        <taxon>Ecdysozoa</taxon>
        <taxon>Arthropoda</taxon>
        <taxon>Hexapoda</taxon>
        <taxon>Insecta</taxon>
        <taxon>Pterygota</taxon>
        <taxon>Neoptera</taxon>
        <taxon>Endopterygota</taxon>
        <taxon>Lepidoptera</taxon>
        <taxon>Glossata</taxon>
        <taxon>Ditrysia</taxon>
        <taxon>Papilionoidea</taxon>
        <taxon>Nymphalidae</taxon>
        <taxon>Danainae</taxon>
        <taxon>Danaini</taxon>
        <taxon>Danaina</taxon>
        <taxon>Danaus</taxon>
        <taxon>Anosia</taxon>
    </lineage>
</organism>
<protein>
    <recommendedName>
        <fullName evidence="3">beta-N-acetylhexosaminidase</fullName>
        <ecNumber evidence="3">3.2.1.52</ecNumber>
    </recommendedName>
</protein>
<name>A0A8J2R7S1_9NEOP</name>
<proteinExistence type="inferred from homology"/>
<dbReference type="EC" id="3.2.1.52" evidence="3"/>